<evidence type="ECO:0000313" key="3">
    <source>
        <dbReference type="EMBL" id="MFL0252344.1"/>
    </source>
</evidence>
<dbReference type="PANTHER" id="PTHR38442">
    <property type="entry name" value="INNER MEMBRANE PROTEIN-RELATED"/>
    <property type="match status" value="1"/>
</dbReference>
<keyword evidence="2" id="KW-1133">Transmembrane helix</keyword>
<protein>
    <submittedName>
        <fullName evidence="3">DUF445 family protein</fullName>
    </submittedName>
</protein>
<dbReference type="Proteomes" id="UP001623592">
    <property type="component" value="Unassembled WGS sequence"/>
</dbReference>
<dbReference type="Pfam" id="PF04286">
    <property type="entry name" value="DUF445"/>
    <property type="match status" value="1"/>
</dbReference>
<organism evidence="3 4">
    <name type="scientific">Clostridium neuense</name>
    <dbReference type="NCBI Taxonomy" id="1728934"/>
    <lineage>
        <taxon>Bacteria</taxon>
        <taxon>Bacillati</taxon>
        <taxon>Bacillota</taxon>
        <taxon>Clostridia</taxon>
        <taxon>Eubacteriales</taxon>
        <taxon>Clostridiaceae</taxon>
        <taxon>Clostridium</taxon>
    </lineage>
</organism>
<gene>
    <name evidence="3" type="ORF">ACJDT4_18180</name>
</gene>
<name>A0ABW8TMX9_9CLOT</name>
<keyword evidence="2" id="KW-0472">Membrane</keyword>
<evidence type="ECO:0000313" key="4">
    <source>
        <dbReference type="Proteomes" id="UP001623592"/>
    </source>
</evidence>
<sequence length="427" mass="49137">MNYRNKANLTLLGVSIGFLFSIAIGHFFGKNFYTEMLMTIMEAALVGGAADWFAITAIYSKPLGVAYHTEIVPKNREKIIESISNFVENDLLSASSLESRIDKIKLCDRVVELSKNKKAYIEGRILQISNYIVSSVGEKNLEGFIFALREKYIYRLNTVKLIKDTSGKIYESKSNEILDFVIDIGIDFLNSEKGTQYIYDIIYKIKQEKTSGFFSRIGLAMMGKTENDVVDIDSLTAIFVEKAIEKLRELKEEDNSYRIDLHNAIKAYIDNIDKYEDELEKIKNYIVRDSNIKVLIQKLFSVTTVDICREEKESTTAALYLFEILKKVFYNVLENKKVLCSIETAVKKLVIKLIDSKHYIIGKMVRDTLNEFDNNKLNAFIDNKVGDDLQWIRINGSVVGSFIGFIIFLIVYFIYNPYIVPFIRRIF</sequence>
<comment type="caution">
    <text evidence="3">The sequence shown here is derived from an EMBL/GenBank/DDBJ whole genome shotgun (WGS) entry which is preliminary data.</text>
</comment>
<accession>A0ABW8TMX9</accession>
<feature type="coiled-coil region" evidence="1">
    <location>
        <begin position="240"/>
        <end position="285"/>
    </location>
</feature>
<evidence type="ECO:0000256" key="1">
    <source>
        <dbReference type="SAM" id="Coils"/>
    </source>
</evidence>
<keyword evidence="4" id="KW-1185">Reference proteome</keyword>
<dbReference type="RefSeq" id="WP_406789002.1">
    <property type="nucleotide sequence ID" value="NZ_JBJIAA010000016.1"/>
</dbReference>
<proteinExistence type="predicted"/>
<dbReference type="InterPro" id="IPR007383">
    <property type="entry name" value="DUF445"/>
</dbReference>
<keyword evidence="1" id="KW-0175">Coiled coil</keyword>
<dbReference type="PANTHER" id="PTHR38442:SF1">
    <property type="entry name" value="INNER MEMBRANE PROTEIN"/>
    <property type="match status" value="1"/>
</dbReference>
<evidence type="ECO:0000256" key="2">
    <source>
        <dbReference type="SAM" id="Phobius"/>
    </source>
</evidence>
<dbReference type="EMBL" id="JBJIAA010000016">
    <property type="protein sequence ID" value="MFL0252344.1"/>
    <property type="molecule type" value="Genomic_DNA"/>
</dbReference>
<feature type="transmembrane region" description="Helical" evidence="2">
    <location>
        <begin position="394"/>
        <end position="415"/>
    </location>
</feature>
<keyword evidence="2" id="KW-0812">Transmembrane</keyword>
<reference evidence="3 4" key="1">
    <citation type="submission" date="2024-11" db="EMBL/GenBank/DDBJ databases">
        <authorList>
            <person name="Heng Y.C."/>
            <person name="Lim A.C.H."/>
            <person name="Lee J.K.Y."/>
            <person name="Kittelmann S."/>
        </authorList>
    </citation>
    <scope>NUCLEOTIDE SEQUENCE [LARGE SCALE GENOMIC DNA]</scope>
    <source>
        <strain evidence="3 4">WILCCON 0114</strain>
    </source>
</reference>